<reference evidence="5 6" key="1">
    <citation type="submission" date="2024-04" db="EMBL/GenBank/DDBJ databases">
        <authorList>
            <consortium name="Genoscope - CEA"/>
            <person name="William W."/>
        </authorList>
    </citation>
    <scope>NUCLEOTIDE SEQUENCE [LARGE SCALE GENOMIC DNA]</scope>
</reference>
<accession>A0AAV2IN71</accession>
<feature type="compositionally biased region" description="Acidic residues" evidence="4">
    <location>
        <begin position="139"/>
        <end position="150"/>
    </location>
</feature>
<organism evidence="5 6">
    <name type="scientific">Lymnaea stagnalis</name>
    <name type="common">Great pond snail</name>
    <name type="synonym">Helix stagnalis</name>
    <dbReference type="NCBI Taxonomy" id="6523"/>
    <lineage>
        <taxon>Eukaryota</taxon>
        <taxon>Metazoa</taxon>
        <taxon>Spiralia</taxon>
        <taxon>Lophotrochozoa</taxon>
        <taxon>Mollusca</taxon>
        <taxon>Gastropoda</taxon>
        <taxon>Heterobranchia</taxon>
        <taxon>Euthyneura</taxon>
        <taxon>Panpulmonata</taxon>
        <taxon>Hygrophila</taxon>
        <taxon>Lymnaeoidea</taxon>
        <taxon>Lymnaeidae</taxon>
        <taxon>Lymnaea</taxon>
    </lineage>
</organism>
<feature type="compositionally biased region" description="Low complexity" evidence="4">
    <location>
        <begin position="377"/>
        <end position="404"/>
    </location>
</feature>
<evidence type="ECO:0000256" key="4">
    <source>
        <dbReference type="SAM" id="MobiDB-lite"/>
    </source>
</evidence>
<name>A0AAV2IN71_LYMST</name>
<feature type="repeat" description="ANK" evidence="3">
    <location>
        <begin position="837"/>
        <end position="869"/>
    </location>
</feature>
<gene>
    <name evidence="5" type="ORF">GSLYS_00020076001</name>
</gene>
<evidence type="ECO:0000313" key="5">
    <source>
        <dbReference type="EMBL" id="CAL1546699.1"/>
    </source>
</evidence>
<keyword evidence="2 3" id="KW-0040">ANK repeat</keyword>
<dbReference type="Gene3D" id="1.25.40.20">
    <property type="entry name" value="Ankyrin repeat-containing domain"/>
    <property type="match status" value="1"/>
</dbReference>
<keyword evidence="1" id="KW-0677">Repeat</keyword>
<evidence type="ECO:0008006" key="7">
    <source>
        <dbReference type="Google" id="ProtNLM"/>
    </source>
</evidence>
<evidence type="ECO:0000256" key="2">
    <source>
        <dbReference type="ARBA" id="ARBA00023043"/>
    </source>
</evidence>
<dbReference type="SUPFAM" id="SSF48403">
    <property type="entry name" value="Ankyrin repeat"/>
    <property type="match status" value="1"/>
</dbReference>
<dbReference type="PANTHER" id="PTHR24126">
    <property type="entry name" value="ANKYRIN REPEAT, PH AND SEC7 DOMAIN CONTAINING PROTEIN SECG-RELATED"/>
    <property type="match status" value="1"/>
</dbReference>
<dbReference type="InterPro" id="IPR036770">
    <property type="entry name" value="Ankyrin_rpt-contain_sf"/>
</dbReference>
<dbReference type="Proteomes" id="UP001497497">
    <property type="component" value="Unassembled WGS sequence"/>
</dbReference>
<protein>
    <recommendedName>
        <fullName evidence="7">NF-kappa-B inhibitor zeta</fullName>
    </recommendedName>
</protein>
<feature type="compositionally biased region" description="Basic and acidic residues" evidence="4">
    <location>
        <begin position="106"/>
        <end position="134"/>
    </location>
</feature>
<dbReference type="PROSITE" id="PS50088">
    <property type="entry name" value="ANK_REPEAT"/>
    <property type="match status" value="1"/>
</dbReference>
<evidence type="ECO:0000256" key="1">
    <source>
        <dbReference type="ARBA" id="ARBA00022737"/>
    </source>
</evidence>
<feature type="region of interest" description="Disordered" evidence="4">
    <location>
        <begin position="352"/>
        <end position="446"/>
    </location>
</feature>
<sequence length="1032" mass="112930">MRLIYEDGRDDVDEDTKLDFGRKDFSEIGVNQMQKRALKFEAMGNKKDATEDVGVDIITGGLESCKIRENKSDGLTEMLTSLTIEDKKPNKNTSAAQEPQEVDELTECKVAEDASSKADAPEKKEEKKSDKLVKLEAPSFDENEESDEKDPEGSDGLGSRGPSYGIPVNHDPENSYLPNNYNGLQMPANFPVYTNGYGGSAPAGHMKKRSIDNQDACNPSYKYVCPQMTSENVAYGQLQCGDYHQETAINSYNDLSGQKKQVTNVYLKQMSGGTVVETDEQDCQAQKPGGDLADLNIPISPGYVEDLLGELQNQPALGMAFTGEHYYRSPGQTLTHNKRVGFGFDDGASEGYYSDASPAGEIQISPTPSPHSVMEAPSSSPPMQSWSPLSDSSFDSGVSSPLSDDQMRSPRPYHKSAQQTGAHSQRVHHTNLNRSSPHPMMSPPHQMMASPRHMVAPPQHIISSPQQVMSPDHIAMSSQQPVTMQGQLSMMSTSHHMSSPHYMTSQQQVAQSYQNIQAHKTSVPCSDGEDTITHPFIDLNLENLNIALIVASEDLKEQAKKGYSKLLGPTKENIPKIAELNPAARQTYRISEGQTVSPNNNFVQQNQFENVNTSKILAPTSFPSPAVNRTTSGNKVMQPTYNCQVSYPESRPATVFPTKMLPVVPVTAQGTANPPPGKVAIPQMRKTPSTAVSNMPTSASANMSGIPVFIVAPQLPKPRFTPIAPKEPTNPAEVTTAVCSNIPQTVICDSARPAHEKDVPKQGQSGPVEKTKKDKLLNIARRLVAEMSKPDLKFKDEDGDTYLHVAVCKADCFMVQALLERMVREGLMEMIDMQNCMGQTPIYLAVSTNHPEMVQLLIDHKADANPFAEFHLPTGAREKSAAIHCASQRGDKYLDTLKALLKAPHINLNQVNSDGHTALHCAILAHGRVDTDGQHLNSIPIIHALISAGADPNLQTQQSGKTALMYALESRDLELIEKTLHQVDPSKLASYLKTQAFDGSTCYKIAELLKQNLHPADQQRLSNCLKVNLLSR</sequence>
<dbReference type="AlphaFoldDB" id="A0AAV2IN71"/>
<feature type="compositionally biased region" description="Low complexity" evidence="4">
    <location>
        <begin position="435"/>
        <end position="446"/>
    </location>
</feature>
<dbReference type="InterPro" id="IPR002110">
    <property type="entry name" value="Ankyrin_rpt"/>
</dbReference>
<dbReference type="EMBL" id="CAXITT010000846">
    <property type="protein sequence ID" value="CAL1546699.1"/>
    <property type="molecule type" value="Genomic_DNA"/>
</dbReference>
<evidence type="ECO:0000256" key="3">
    <source>
        <dbReference type="PROSITE-ProRule" id="PRU00023"/>
    </source>
</evidence>
<dbReference type="SMART" id="SM00248">
    <property type="entry name" value="ANK"/>
    <property type="match status" value="5"/>
</dbReference>
<evidence type="ECO:0000313" key="6">
    <source>
        <dbReference type="Proteomes" id="UP001497497"/>
    </source>
</evidence>
<feature type="region of interest" description="Disordered" evidence="4">
    <location>
        <begin position="82"/>
        <end position="175"/>
    </location>
</feature>
<keyword evidence="6" id="KW-1185">Reference proteome</keyword>
<comment type="caution">
    <text evidence="5">The sequence shown here is derived from an EMBL/GenBank/DDBJ whole genome shotgun (WGS) entry which is preliminary data.</text>
</comment>
<dbReference type="Pfam" id="PF12796">
    <property type="entry name" value="Ank_2"/>
    <property type="match status" value="1"/>
</dbReference>
<dbReference type="Pfam" id="PF00023">
    <property type="entry name" value="Ank"/>
    <property type="match status" value="1"/>
</dbReference>
<dbReference type="PROSITE" id="PS50297">
    <property type="entry name" value="ANK_REP_REGION"/>
    <property type="match status" value="1"/>
</dbReference>
<proteinExistence type="predicted"/>